<sequence length="572" mass="65919">MKSLDQARLTLPIYRLRRQRWQLTKKYIGSKESLKRAVRENCDTDPCSKGLRSVFWKIFLLFEEKSTCSWSKKLAESRQAYTHLRQYHLRYIDDPDQLKFATDPLDNNINSPWNTYRKNEEIRSEIFQDIERCMPDDFYFRNSRCQKMLLDILFIFCKINQNVGYRQGMHELLAPLFWVIDQDAIDPTGDIESKDVSGDELLMREILDHNFIEHDSFILFSLLMRSAMPFYELGGPVCNPTLDSDPSQAQIPLIIKKSQRIHEVYLAQLDPELANHLSQINVLPQIFLIRWIRLLFGREFCFSELLSLWDVLLLEGPSLNLVDMVCVAMLLRIRWQLIETGSSSALRLLLNYPSMKAPHKPKHLVHDALFLRDNMSVSGGAKIILKYSGKLPKYLVDTSESTPELRFDNLVEKNNSSSTSLHKASQKSISFEGLVQEAFRGVYNRGERLGINQIVRETVGEVKKNMQGLEVSMRNPDTLGWTFGEERLIPSPKANLPVQDFRNQQLANMLEQATTDLRKASASGDKDTRSYIGAIEMAIAKVDLVRVYLEDSTMLLPEQSTFQMVSSTANTI</sequence>
<reference evidence="3 4" key="1">
    <citation type="journal article" date="2018" name="BMC Genomics">
        <title>Comparative genome analyses reveal sequence features reflecting distinct modes of host-adaptation between dicot and monocot powdery mildew.</title>
        <authorList>
            <person name="Wu Y."/>
            <person name="Ma X."/>
            <person name="Pan Z."/>
            <person name="Kale S.D."/>
            <person name="Song Y."/>
            <person name="King H."/>
            <person name="Zhang Q."/>
            <person name="Presley C."/>
            <person name="Deng X."/>
            <person name="Wei C.I."/>
            <person name="Xiao S."/>
        </authorList>
    </citation>
    <scope>NUCLEOTIDE SEQUENCE [LARGE SCALE GENOMIC DNA]</scope>
    <source>
        <strain evidence="3">UCSC1</strain>
    </source>
</reference>
<dbReference type="FunFam" id="1.10.472.80:FF:000038">
    <property type="entry name" value="TBC1 domain family member 5"/>
    <property type="match status" value="1"/>
</dbReference>
<dbReference type="InterPro" id="IPR000195">
    <property type="entry name" value="Rab-GAP-TBC_dom"/>
</dbReference>
<dbReference type="PROSITE" id="PS50086">
    <property type="entry name" value="TBC_RABGAP"/>
    <property type="match status" value="1"/>
</dbReference>
<name>A0A420HWL6_9PEZI</name>
<dbReference type="Gene3D" id="1.10.8.270">
    <property type="entry name" value="putative rabgap domain of human tbc1 domain family member 14 like domains"/>
    <property type="match status" value="1"/>
</dbReference>
<evidence type="ECO:0000313" key="3">
    <source>
        <dbReference type="EMBL" id="RKF61843.1"/>
    </source>
</evidence>
<dbReference type="PANTHER" id="PTHR22957">
    <property type="entry name" value="TBC1 DOMAIN FAMILY MEMBER GTPASE-ACTIVATING PROTEIN"/>
    <property type="match status" value="1"/>
</dbReference>
<dbReference type="SUPFAM" id="SSF47923">
    <property type="entry name" value="Ypt/Rab-GAP domain of gyp1p"/>
    <property type="match status" value="2"/>
</dbReference>
<dbReference type="Gene3D" id="1.10.472.80">
    <property type="entry name" value="Ypt/Rab-GAP domain of gyp1p, domain 3"/>
    <property type="match status" value="1"/>
</dbReference>
<dbReference type="SMART" id="SM00164">
    <property type="entry name" value="TBC"/>
    <property type="match status" value="1"/>
</dbReference>
<dbReference type="FunFam" id="1.10.8.270:FF:000031">
    <property type="entry name" value="TBC1 domain family member 5"/>
    <property type="match status" value="1"/>
</dbReference>
<accession>A0A420HWL6</accession>
<keyword evidence="1" id="KW-0343">GTPase activation</keyword>
<dbReference type="InterPro" id="IPR035969">
    <property type="entry name" value="Rab-GAP_TBC_sf"/>
</dbReference>
<dbReference type="GO" id="GO:0005096">
    <property type="term" value="F:GTPase activator activity"/>
    <property type="evidence" value="ECO:0007669"/>
    <property type="project" value="UniProtKB-KW"/>
</dbReference>
<dbReference type="OrthoDB" id="27140at2759"/>
<feature type="domain" description="Rab-GAP TBC" evidence="2">
    <location>
        <begin position="46"/>
        <end position="316"/>
    </location>
</feature>
<proteinExistence type="predicted"/>
<evidence type="ECO:0000256" key="1">
    <source>
        <dbReference type="ARBA" id="ARBA00022468"/>
    </source>
</evidence>
<gene>
    <name evidence="3" type="ORF">GcC1_152010</name>
</gene>
<dbReference type="EMBL" id="MCBR01015267">
    <property type="protein sequence ID" value="RKF61843.1"/>
    <property type="molecule type" value="Genomic_DNA"/>
</dbReference>
<dbReference type="Proteomes" id="UP000285405">
    <property type="component" value="Unassembled WGS sequence"/>
</dbReference>
<comment type="caution">
    <text evidence="3">The sequence shown here is derived from an EMBL/GenBank/DDBJ whole genome shotgun (WGS) entry which is preliminary data.</text>
</comment>
<protein>
    <submittedName>
        <fullName evidence="3">TBC1 domain family member 5</fullName>
    </submittedName>
</protein>
<evidence type="ECO:0000313" key="4">
    <source>
        <dbReference type="Proteomes" id="UP000285405"/>
    </source>
</evidence>
<evidence type="ECO:0000259" key="2">
    <source>
        <dbReference type="PROSITE" id="PS50086"/>
    </source>
</evidence>
<dbReference type="AlphaFoldDB" id="A0A420HWL6"/>
<dbReference type="Pfam" id="PF00566">
    <property type="entry name" value="RabGAP-TBC"/>
    <property type="match status" value="1"/>
</dbReference>
<organism evidence="3 4">
    <name type="scientific">Golovinomyces cichoracearum</name>
    <dbReference type="NCBI Taxonomy" id="62708"/>
    <lineage>
        <taxon>Eukaryota</taxon>
        <taxon>Fungi</taxon>
        <taxon>Dikarya</taxon>
        <taxon>Ascomycota</taxon>
        <taxon>Pezizomycotina</taxon>
        <taxon>Leotiomycetes</taxon>
        <taxon>Erysiphales</taxon>
        <taxon>Erysiphaceae</taxon>
        <taxon>Golovinomyces</taxon>
    </lineage>
</organism>
<dbReference type="PANTHER" id="PTHR22957:SF337">
    <property type="entry name" value="TBC1 DOMAIN FAMILY MEMBER 5"/>
    <property type="match status" value="1"/>
</dbReference>